<protein>
    <submittedName>
        <fullName evidence="2">Uncharacterized protein</fullName>
    </submittedName>
</protein>
<dbReference type="STRING" id="1347342.BN863_26060"/>
<sequence length="236" mass="28089">MQDINYINHLNAVLEQFAKDERLNPTHISMYIALFRFWNYLHFPETFHVNREEIMKLSKIGSKSTYHRVVRELSHWEYIVYMPSKNPFKGSSVKMFKFETSSKPPRVHYNPKSNTSSKQALVSKNKRNKTIINKINIEKGRKPKDEKDVLEFFKKEKSTETEARTFFNHYQSVGWKLGKVPIQDWHALAKKWMLNSKSFAAEKEKQNLMTQSQNKDKHKATDHLHTNRDKNYNQPL</sequence>
<evidence type="ECO:0000313" key="3">
    <source>
        <dbReference type="Proteomes" id="UP000016160"/>
    </source>
</evidence>
<name>T2KPC7_FORAG</name>
<organism evidence="2 3">
    <name type="scientific">Formosa agariphila (strain DSM 15362 / KCTC 12365 / LMG 23005 / KMM 3901 / M-2Alg 35-1)</name>
    <dbReference type="NCBI Taxonomy" id="1347342"/>
    <lineage>
        <taxon>Bacteria</taxon>
        <taxon>Pseudomonadati</taxon>
        <taxon>Bacteroidota</taxon>
        <taxon>Flavobacteriia</taxon>
        <taxon>Flavobacteriales</taxon>
        <taxon>Flavobacteriaceae</taxon>
        <taxon>Formosa</taxon>
    </lineage>
</organism>
<dbReference type="EMBL" id="HG315671">
    <property type="protein sequence ID" value="CDF80318.1"/>
    <property type="molecule type" value="Genomic_DNA"/>
</dbReference>
<dbReference type="RefSeq" id="WP_038531365.1">
    <property type="nucleotide sequence ID" value="NZ_HG315671.1"/>
</dbReference>
<accession>T2KPC7</accession>
<feature type="region of interest" description="Disordered" evidence="1">
    <location>
        <begin position="203"/>
        <end position="236"/>
    </location>
</feature>
<dbReference type="eggNOG" id="ENOG502Z7WP">
    <property type="taxonomic scope" value="Bacteria"/>
</dbReference>
<keyword evidence="3" id="KW-1185">Reference proteome</keyword>
<dbReference type="OrthoDB" id="1442826at2"/>
<gene>
    <name evidence="2" type="ORF">BN863_26060</name>
</gene>
<feature type="compositionally biased region" description="Basic and acidic residues" evidence="1">
    <location>
        <begin position="219"/>
        <end position="236"/>
    </location>
</feature>
<proteinExistence type="predicted"/>
<dbReference type="PATRIC" id="fig|1347342.6.peg.2621"/>
<dbReference type="AlphaFoldDB" id="T2KPC7"/>
<reference evidence="2 3" key="1">
    <citation type="journal article" date="2013" name="Appl. Environ. Microbiol.">
        <title>The genome of the alga-associated marine flavobacterium Formosa agariphila KMM 3901T reveals a broad potential for degradation of algal polysaccharides.</title>
        <authorList>
            <person name="Mann A.J."/>
            <person name="Hahnke R.L."/>
            <person name="Huang S."/>
            <person name="Werner J."/>
            <person name="Xing P."/>
            <person name="Barbeyron T."/>
            <person name="Huettel B."/>
            <person name="Stueber K."/>
            <person name="Reinhardt R."/>
            <person name="Harder J."/>
            <person name="Gloeckner F.O."/>
            <person name="Amann R.I."/>
            <person name="Teeling H."/>
        </authorList>
    </citation>
    <scope>NUCLEOTIDE SEQUENCE [LARGE SCALE GENOMIC DNA]</scope>
    <source>
        <strain evidence="3">DSM 15362 / KCTC 12365 / LMG 23005 / KMM 3901</strain>
    </source>
</reference>
<dbReference type="HOGENOM" id="CLU_090961_0_0_10"/>
<evidence type="ECO:0000313" key="2">
    <source>
        <dbReference type="EMBL" id="CDF80318.1"/>
    </source>
</evidence>
<dbReference type="Proteomes" id="UP000016160">
    <property type="component" value="Chromosome"/>
</dbReference>
<evidence type="ECO:0000256" key="1">
    <source>
        <dbReference type="SAM" id="MobiDB-lite"/>
    </source>
</evidence>